<evidence type="ECO:0000256" key="1">
    <source>
        <dbReference type="ARBA" id="ARBA00004173"/>
    </source>
</evidence>
<reference evidence="8 9" key="1">
    <citation type="journal article" date="2015" name="Plant Cell">
        <title>Oil accumulation by the oleaginous diatom Fistulifera solaris as revealed by the genome and transcriptome.</title>
        <authorList>
            <person name="Tanaka T."/>
            <person name="Maeda Y."/>
            <person name="Veluchamy A."/>
            <person name="Tanaka M."/>
            <person name="Abida H."/>
            <person name="Marechal E."/>
            <person name="Bowler C."/>
            <person name="Muto M."/>
            <person name="Sunaga Y."/>
            <person name="Tanaka M."/>
            <person name="Yoshino T."/>
            <person name="Taniguchi T."/>
            <person name="Fukuda Y."/>
            <person name="Nemoto M."/>
            <person name="Matsumoto M."/>
            <person name="Wong P.S."/>
            <person name="Aburatani S."/>
            <person name="Fujibuchi W."/>
        </authorList>
    </citation>
    <scope>NUCLEOTIDE SEQUENCE [LARGE SCALE GENOMIC DNA]</scope>
    <source>
        <strain evidence="8 9">JPCC DA0580</strain>
    </source>
</reference>
<comment type="subcellular location">
    <subcellularLocation>
        <location evidence="1">Mitochondrion</location>
    </subcellularLocation>
</comment>
<evidence type="ECO:0000259" key="7">
    <source>
        <dbReference type="PROSITE" id="PS51503"/>
    </source>
</evidence>
<evidence type="ECO:0000256" key="5">
    <source>
        <dbReference type="SAM" id="MobiDB-lite"/>
    </source>
</evidence>
<dbReference type="InterPro" id="IPR040153">
    <property type="entry name" value="Rcf2"/>
</dbReference>
<evidence type="ECO:0000313" key="8">
    <source>
        <dbReference type="EMBL" id="GAX13997.1"/>
    </source>
</evidence>
<dbReference type="GO" id="GO:0005739">
    <property type="term" value="C:mitochondrion"/>
    <property type="evidence" value="ECO:0007669"/>
    <property type="project" value="UniProtKB-SubCell"/>
</dbReference>
<name>A0A1Z5JJ02_FISSO</name>
<keyword evidence="3 6" id="KW-1133">Transmembrane helix</keyword>
<dbReference type="PROSITE" id="PS51503">
    <property type="entry name" value="HIG1"/>
    <property type="match status" value="1"/>
</dbReference>
<accession>A0A1Z5JJ02</accession>
<dbReference type="PANTHER" id="PTHR28018">
    <property type="entry name" value="RESPIRATORY SUPERCOMPLEX FACTOR 2, MITOCHONDRIAL"/>
    <property type="match status" value="1"/>
</dbReference>
<evidence type="ECO:0000313" key="9">
    <source>
        <dbReference type="Proteomes" id="UP000198406"/>
    </source>
</evidence>
<dbReference type="EMBL" id="BDSP01000074">
    <property type="protein sequence ID" value="GAX13997.1"/>
    <property type="molecule type" value="Genomic_DNA"/>
</dbReference>
<evidence type="ECO:0000256" key="3">
    <source>
        <dbReference type="ARBA" id="ARBA00022989"/>
    </source>
</evidence>
<feature type="transmembrane region" description="Helical" evidence="6">
    <location>
        <begin position="153"/>
        <end position="170"/>
    </location>
</feature>
<dbReference type="InParanoid" id="A0A1Z5JJ02"/>
<protein>
    <recommendedName>
        <fullName evidence="7">HIG1 domain-containing protein</fullName>
    </recommendedName>
</protein>
<dbReference type="Proteomes" id="UP000198406">
    <property type="component" value="Unassembled WGS sequence"/>
</dbReference>
<keyword evidence="2 6" id="KW-0812">Transmembrane</keyword>
<evidence type="ECO:0000256" key="2">
    <source>
        <dbReference type="ARBA" id="ARBA00022692"/>
    </source>
</evidence>
<dbReference type="OrthoDB" id="36576at2759"/>
<evidence type="ECO:0000256" key="4">
    <source>
        <dbReference type="ARBA" id="ARBA00023136"/>
    </source>
</evidence>
<proteinExistence type="predicted"/>
<feature type="region of interest" description="Disordered" evidence="5">
    <location>
        <begin position="259"/>
        <end position="282"/>
    </location>
</feature>
<comment type="caution">
    <text evidence="8">The sequence shown here is derived from an EMBL/GenBank/DDBJ whole genome shotgun (WGS) entry which is preliminary data.</text>
</comment>
<dbReference type="InterPro" id="IPR007667">
    <property type="entry name" value="Hypoxia_induced_domain"/>
</dbReference>
<keyword evidence="9" id="KW-1185">Reference proteome</keyword>
<organism evidence="8 9">
    <name type="scientific">Fistulifera solaris</name>
    <name type="common">Oleaginous diatom</name>
    <dbReference type="NCBI Taxonomy" id="1519565"/>
    <lineage>
        <taxon>Eukaryota</taxon>
        <taxon>Sar</taxon>
        <taxon>Stramenopiles</taxon>
        <taxon>Ochrophyta</taxon>
        <taxon>Bacillariophyta</taxon>
        <taxon>Bacillariophyceae</taxon>
        <taxon>Bacillariophycidae</taxon>
        <taxon>Naviculales</taxon>
        <taxon>Naviculaceae</taxon>
        <taxon>Fistulifera</taxon>
    </lineage>
</organism>
<dbReference type="PANTHER" id="PTHR28018:SF3">
    <property type="entry name" value="RESPIRATORY SUPERCOMPLEX FACTOR 2, MITOCHONDRIAL"/>
    <property type="match status" value="1"/>
</dbReference>
<keyword evidence="4 6" id="KW-0472">Membrane</keyword>
<evidence type="ECO:0000256" key="6">
    <source>
        <dbReference type="SAM" id="Phobius"/>
    </source>
</evidence>
<feature type="domain" description="HIG1" evidence="7">
    <location>
        <begin position="127"/>
        <end position="218"/>
    </location>
</feature>
<sequence>MSSLTPNERRHDVAWDATYEGLVNGAITLIPSSAAVFAALQYPAFRARTNVQSRTALIIMPALFMFGFTSEHKLSNRMKEIANENRHSADTVLWAERQLQHRATKAAELKEEFNANVHLNELYQQSISQSGVRIVPGHELNTYHRAANYAAENPIKVLAGFAIPAVASIFYGRSGKEHLELSSKLMHTRVYGQFATITLLLSVMGFKEFMDRNGKFITEADAMARVEEMHRIRTELMERLHHEREIQDEARRELLAAHAEVEASKKKKSKKHTTNQHQTTAL</sequence>
<feature type="transmembrane region" description="Helical" evidence="6">
    <location>
        <begin position="190"/>
        <end position="206"/>
    </location>
</feature>
<feature type="transmembrane region" description="Helical" evidence="6">
    <location>
        <begin position="21"/>
        <end position="45"/>
    </location>
</feature>
<dbReference type="AlphaFoldDB" id="A0A1Z5JJ02"/>
<feature type="compositionally biased region" description="Basic residues" evidence="5">
    <location>
        <begin position="265"/>
        <end position="274"/>
    </location>
</feature>
<dbReference type="Pfam" id="PF04588">
    <property type="entry name" value="HIG_1_N"/>
    <property type="match status" value="1"/>
</dbReference>
<dbReference type="GO" id="GO:0033617">
    <property type="term" value="P:mitochondrial respiratory chain complex IV assembly"/>
    <property type="evidence" value="ECO:0007669"/>
    <property type="project" value="TreeGrafter"/>
</dbReference>
<feature type="transmembrane region" description="Helical" evidence="6">
    <location>
        <begin position="51"/>
        <end position="69"/>
    </location>
</feature>
<gene>
    <name evidence="8" type="ORF">FisN_5Lh090</name>
</gene>